<evidence type="ECO:0000256" key="1">
    <source>
        <dbReference type="SAM" id="SignalP"/>
    </source>
</evidence>
<proteinExistence type="predicted"/>
<dbReference type="Proteomes" id="UP000289238">
    <property type="component" value="Unassembled WGS sequence"/>
</dbReference>
<sequence>MKRLLFLFFTGTLIANAQVGIGTTDPCDSAMLEVSSQSSDGTYKGFMPPRVTVAQRDLITAEGADSGLMIFVSDPDASIFGLQVWNGVFWENVHLLQNSIQPTEVAYTVTSTEFGENSGAIDLEFNITNPSLTTPITVTVSASDYSDLDETLSQTLTIPENTAVFNATSIFNLTNDALVEGNELITFTITNASGGSGAPTIGLNSVFNLTIIDDDLKLWINEIHYDNIGGDEDERVEIAGSAGVDLTGYSIIHYNGSNGTIINSSNITGSIPDQQAGLGTLTISVPLQNDAEGIALVNPVGTVIQFLSYEGVVTATQGAAMGMTSTQLPVDQTITMAEGFSLQLVGIGNEYADFVWNAGVVSTIDTINLGQTFN</sequence>
<dbReference type="SUPFAM" id="SSF141072">
    <property type="entry name" value="CalX-like"/>
    <property type="match status" value="1"/>
</dbReference>
<dbReference type="InterPro" id="IPR038081">
    <property type="entry name" value="CalX-like_sf"/>
</dbReference>
<gene>
    <name evidence="2" type="ORF">DSM00_1559</name>
</gene>
<dbReference type="RefSeq" id="WP_128757460.1">
    <property type="nucleotide sequence ID" value="NZ_QOVM01000003.1"/>
</dbReference>
<evidence type="ECO:0008006" key="4">
    <source>
        <dbReference type="Google" id="ProtNLM"/>
    </source>
</evidence>
<comment type="caution">
    <text evidence="2">The sequence shown here is derived from an EMBL/GenBank/DDBJ whole genome shotgun (WGS) entry which is preliminary data.</text>
</comment>
<keyword evidence="1" id="KW-0732">Signal</keyword>
<evidence type="ECO:0000313" key="3">
    <source>
        <dbReference type="Proteomes" id="UP000289238"/>
    </source>
</evidence>
<organism evidence="2 3">
    <name type="scientific">Leeuwenhoekiella aequorea</name>
    <dbReference type="NCBI Taxonomy" id="283736"/>
    <lineage>
        <taxon>Bacteria</taxon>
        <taxon>Pseudomonadati</taxon>
        <taxon>Bacteroidota</taxon>
        <taxon>Flavobacteriia</taxon>
        <taxon>Flavobacteriales</taxon>
        <taxon>Flavobacteriaceae</taxon>
        <taxon>Leeuwenhoekiella</taxon>
    </lineage>
</organism>
<feature type="chain" id="PRO_5020331876" description="Calx-beta domain-containing protein" evidence="1">
    <location>
        <begin position="18"/>
        <end position="374"/>
    </location>
</feature>
<name>A0A4Q0P712_9FLAO</name>
<evidence type="ECO:0000313" key="2">
    <source>
        <dbReference type="EMBL" id="RXG22464.1"/>
    </source>
</evidence>
<keyword evidence="3" id="KW-1185">Reference proteome</keyword>
<dbReference type="AlphaFoldDB" id="A0A4Q0P712"/>
<dbReference type="EMBL" id="QOVM01000003">
    <property type="protein sequence ID" value="RXG22464.1"/>
    <property type="molecule type" value="Genomic_DNA"/>
</dbReference>
<reference evidence="2 3" key="1">
    <citation type="submission" date="2018-07" db="EMBL/GenBank/DDBJ databases">
        <title>Leeuwenhoekiella genomics.</title>
        <authorList>
            <person name="Tahon G."/>
            <person name="Willems A."/>
        </authorList>
    </citation>
    <scope>NUCLEOTIDE SEQUENCE [LARGE SCALE GENOMIC DNA]</scope>
    <source>
        <strain evidence="2 3">LMG 22550</strain>
    </source>
</reference>
<feature type="signal peptide" evidence="1">
    <location>
        <begin position="1"/>
        <end position="17"/>
    </location>
</feature>
<dbReference type="OrthoDB" id="5500612at2"/>
<dbReference type="Gene3D" id="2.60.40.2030">
    <property type="match status" value="1"/>
</dbReference>
<protein>
    <recommendedName>
        <fullName evidence="4">Calx-beta domain-containing protein</fullName>
    </recommendedName>
</protein>
<accession>A0A4Q0P712</accession>